<reference evidence="1 2" key="1">
    <citation type="submission" date="2019-09" db="EMBL/GenBank/DDBJ databases">
        <title>Genome sequence of Adhaeribacter sp. M2.</title>
        <authorList>
            <person name="Srinivasan S."/>
        </authorList>
    </citation>
    <scope>NUCLEOTIDE SEQUENCE [LARGE SCALE GENOMIC DNA]</scope>
    <source>
        <strain evidence="1 2">M2</strain>
    </source>
</reference>
<protein>
    <recommendedName>
        <fullName evidence="3">STAS/SEC14 domain-containing protein</fullName>
    </recommendedName>
</protein>
<comment type="caution">
    <text evidence="1">The sequence shown here is derived from an EMBL/GenBank/DDBJ whole genome shotgun (WGS) entry which is preliminary data.</text>
</comment>
<dbReference type="EMBL" id="VTWT01000002">
    <property type="protein sequence ID" value="KAA9340741.1"/>
    <property type="molecule type" value="Genomic_DNA"/>
</dbReference>
<dbReference type="RefSeq" id="WP_150902668.1">
    <property type="nucleotide sequence ID" value="NZ_VTWT01000002.1"/>
</dbReference>
<name>A0A5N1J7Q0_9BACT</name>
<dbReference type="Proteomes" id="UP000326570">
    <property type="component" value="Unassembled WGS sequence"/>
</dbReference>
<sequence length="144" mass="16802">MQQEFKTSQGRIFLKMEYDPENNWIYCNWIGYISPDSISLSITELGNLIKEKSCPYLLNDNRELLGPWDKANEKLEKEVFPKFIEYGLRYMAHVLAPNIAGALSAQDLHRRVNNTFQMHLFGDIEKAKAWLRDCQQKNEANTNS</sequence>
<evidence type="ECO:0008006" key="3">
    <source>
        <dbReference type="Google" id="ProtNLM"/>
    </source>
</evidence>
<evidence type="ECO:0000313" key="1">
    <source>
        <dbReference type="EMBL" id="KAA9340741.1"/>
    </source>
</evidence>
<gene>
    <name evidence="1" type="ORF">F0P94_04755</name>
</gene>
<keyword evidence="2" id="KW-1185">Reference proteome</keyword>
<dbReference type="AlphaFoldDB" id="A0A5N1J7Q0"/>
<accession>A0A5N1J7Q0</accession>
<organism evidence="1 2">
    <name type="scientific">Adhaeribacter soli</name>
    <dbReference type="NCBI Taxonomy" id="2607655"/>
    <lineage>
        <taxon>Bacteria</taxon>
        <taxon>Pseudomonadati</taxon>
        <taxon>Bacteroidota</taxon>
        <taxon>Cytophagia</taxon>
        <taxon>Cytophagales</taxon>
        <taxon>Hymenobacteraceae</taxon>
        <taxon>Adhaeribacter</taxon>
    </lineage>
</organism>
<proteinExistence type="predicted"/>
<evidence type="ECO:0000313" key="2">
    <source>
        <dbReference type="Proteomes" id="UP000326570"/>
    </source>
</evidence>